<feature type="chain" id="PRO_5040340238" evidence="1">
    <location>
        <begin position="16"/>
        <end position="142"/>
    </location>
</feature>
<accession>A0A9P1MXM0</accession>
<gene>
    <name evidence="2" type="ORF">CAMP_LOCUS6089</name>
</gene>
<sequence length="142" mass="17316">MKIFIFFSIFIVVSSTSYTQQEAQNYFVSTRKHFMLRDPDIVHDDVELHYANGTIRYKDYEINLIKSFSSERVKRYENYYKELVKYSAAEWSTFWDTNIAKFRPDGLLELKMYENNRLKYVYIGKQDPYIEGGYMLYRYIEY</sequence>
<reference evidence="2" key="1">
    <citation type="submission" date="2022-11" db="EMBL/GenBank/DDBJ databases">
        <authorList>
            <person name="Kikuchi T."/>
        </authorList>
    </citation>
    <scope>NUCLEOTIDE SEQUENCE</scope>
    <source>
        <strain evidence="2">PS1010</strain>
    </source>
</reference>
<proteinExistence type="predicted"/>
<dbReference type="AlphaFoldDB" id="A0A9P1MXM0"/>
<evidence type="ECO:0000313" key="3">
    <source>
        <dbReference type="Proteomes" id="UP001152747"/>
    </source>
</evidence>
<dbReference type="Proteomes" id="UP001152747">
    <property type="component" value="Unassembled WGS sequence"/>
</dbReference>
<dbReference type="EMBL" id="CANHGI010000002">
    <property type="protein sequence ID" value="CAI5443452.1"/>
    <property type="molecule type" value="Genomic_DNA"/>
</dbReference>
<keyword evidence="3" id="KW-1185">Reference proteome</keyword>
<keyword evidence="1" id="KW-0732">Signal</keyword>
<protein>
    <submittedName>
        <fullName evidence="2">Uncharacterized protein</fullName>
    </submittedName>
</protein>
<name>A0A9P1MXM0_9PELO</name>
<evidence type="ECO:0000313" key="2">
    <source>
        <dbReference type="EMBL" id="CAI5443452.1"/>
    </source>
</evidence>
<feature type="signal peptide" evidence="1">
    <location>
        <begin position="1"/>
        <end position="15"/>
    </location>
</feature>
<evidence type="ECO:0000256" key="1">
    <source>
        <dbReference type="SAM" id="SignalP"/>
    </source>
</evidence>
<comment type="caution">
    <text evidence="2">The sequence shown here is derived from an EMBL/GenBank/DDBJ whole genome shotgun (WGS) entry which is preliminary data.</text>
</comment>
<organism evidence="2 3">
    <name type="scientific">Caenorhabditis angaria</name>
    <dbReference type="NCBI Taxonomy" id="860376"/>
    <lineage>
        <taxon>Eukaryota</taxon>
        <taxon>Metazoa</taxon>
        <taxon>Ecdysozoa</taxon>
        <taxon>Nematoda</taxon>
        <taxon>Chromadorea</taxon>
        <taxon>Rhabditida</taxon>
        <taxon>Rhabditina</taxon>
        <taxon>Rhabditomorpha</taxon>
        <taxon>Rhabditoidea</taxon>
        <taxon>Rhabditidae</taxon>
        <taxon>Peloderinae</taxon>
        <taxon>Caenorhabditis</taxon>
    </lineage>
</organism>